<organism evidence="2 3">
    <name type="scientific">Maribellus comscasis</name>
    <dbReference type="NCBI Taxonomy" id="2681766"/>
    <lineage>
        <taxon>Bacteria</taxon>
        <taxon>Pseudomonadati</taxon>
        <taxon>Bacteroidota</taxon>
        <taxon>Bacteroidia</taxon>
        <taxon>Marinilabiliales</taxon>
        <taxon>Prolixibacteraceae</taxon>
        <taxon>Maribellus</taxon>
    </lineage>
</organism>
<evidence type="ECO:0000313" key="2">
    <source>
        <dbReference type="EMBL" id="QGY42674.1"/>
    </source>
</evidence>
<dbReference type="InterPro" id="IPR024079">
    <property type="entry name" value="MetalloPept_cat_dom_sf"/>
</dbReference>
<gene>
    <name evidence="2" type="ORF">GM418_03100</name>
</gene>
<keyword evidence="1" id="KW-0472">Membrane</keyword>
<evidence type="ECO:0000256" key="1">
    <source>
        <dbReference type="SAM" id="Phobius"/>
    </source>
</evidence>
<evidence type="ECO:0000313" key="3">
    <source>
        <dbReference type="Proteomes" id="UP000428260"/>
    </source>
</evidence>
<feature type="transmembrane region" description="Helical" evidence="1">
    <location>
        <begin position="5"/>
        <end position="22"/>
    </location>
</feature>
<dbReference type="EMBL" id="CP046401">
    <property type="protein sequence ID" value="QGY42674.1"/>
    <property type="molecule type" value="Genomic_DNA"/>
</dbReference>
<dbReference type="Proteomes" id="UP000428260">
    <property type="component" value="Chromosome"/>
</dbReference>
<sequence>MTKRIGLYLIPIISVFVILFSACTKEGGPVAEDIDNTPENIIIKPNDFLSESRYVKLVIEITAVQGFEPSTEAVNDLKTFLKNILNKSGGITIVSNSIASPELESYSLADIKEIEENYRTSFTEGKTLSAWFFFADADYAGNEDDSKVLGVAYTSTSMAVFKKTVNEFSGGFWKPSTKILEETVMKHEFGHILGLVNNGTDMVENHQDTSHGSHCNNEDCLMYYAAEHSSGVVSFLRGGEVPSLDTNCLADLKNNGGK</sequence>
<keyword evidence="1" id="KW-1133">Transmembrane helix</keyword>
<keyword evidence="1" id="KW-0812">Transmembrane</keyword>
<dbReference type="KEGG" id="mcos:GM418_03100"/>
<dbReference type="RefSeq" id="WP_158863047.1">
    <property type="nucleotide sequence ID" value="NZ_CP046401.1"/>
</dbReference>
<reference evidence="2 3" key="1">
    <citation type="submission" date="2019-11" db="EMBL/GenBank/DDBJ databases">
        <authorList>
            <person name="Zheng R.K."/>
            <person name="Sun C.M."/>
        </authorList>
    </citation>
    <scope>NUCLEOTIDE SEQUENCE [LARGE SCALE GENOMIC DNA]</scope>
    <source>
        <strain evidence="2 3">WC007</strain>
    </source>
</reference>
<keyword evidence="3" id="KW-1185">Reference proteome</keyword>
<dbReference type="GO" id="GO:0008237">
    <property type="term" value="F:metallopeptidase activity"/>
    <property type="evidence" value="ECO:0007669"/>
    <property type="project" value="InterPro"/>
</dbReference>
<protein>
    <submittedName>
        <fullName evidence="2">Peptidase</fullName>
    </submittedName>
</protein>
<dbReference type="PROSITE" id="PS51257">
    <property type="entry name" value="PROKAR_LIPOPROTEIN"/>
    <property type="match status" value="1"/>
</dbReference>
<dbReference type="AlphaFoldDB" id="A0A6I6JY85"/>
<dbReference type="SUPFAM" id="SSF55486">
    <property type="entry name" value="Metalloproteases ('zincins'), catalytic domain"/>
    <property type="match status" value="1"/>
</dbReference>
<accession>A0A6I6JY85</accession>
<dbReference type="Gene3D" id="3.40.390.10">
    <property type="entry name" value="Collagenase (Catalytic Domain)"/>
    <property type="match status" value="1"/>
</dbReference>
<proteinExistence type="predicted"/>
<name>A0A6I6JY85_9BACT</name>